<feature type="coiled-coil region" evidence="1">
    <location>
        <begin position="28"/>
        <end position="87"/>
    </location>
</feature>
<evidence type="ECO:0000256" key="1">
    <source>
        <dbReference type="SAM" id="Coils"/>
    </source>
</evidence>
<reference evidence="2" key="1">
    <citation type="submission" date="2021-02" db="EMBL/GenBank/DDBJ databases">
        <authorList>
            <person name="Nowell W R."/>
        </authorList>
    </citation>
    <scope>NUCLEOTIDE SEQUENCE</scope>
</reference>
<evidence type="ECO:0000313" key="4">
    <source>
        <dbReference type="Proteomes" id="UP000663829"/>
    </source>
</evidence>
<proteinExistence type="predicted"/>
<evidence type="ECO:0000313" key="2">
    <source>
        <dbReference type="EMBL" id="CAF0857477.1"/>
    </source>
</evidence>
<comment type="caution">
    <text evidence="2">The sequence shown here is derived from an EMBL/GenBank/DDBJ whole genome shotgun (WGS) entry which is preliminary data.</text>
</comment>
<accession>A0A813WND3</accession>
<gene>
    <name evidence="2" type="ORF">GPM918_LOCUS6406</name>
    <name evidence="3" type="ORF">SRO942_LOCUS6410</name>
</gene>
<dbReference type="EMBL" id="CAJOBC010000986">
    <property type="protein sequence ID" value="CAF3645248.1"/>
    <property type="molecule type" value="Genomic_DNA"/>
</dbReference>
<dbReference type="Proteomes" id="UP000663829">
    <property type="component" value="Unassembled WGS sequence"/>
</dbReference>
<evidence type="ECO:0000313" key="3">
    <source>
        <dbReference type="EMBL" id="CAF3645248.1"/>
    </source>
</evidence>
<keyword evidence="4" id="KW-1185">Reference proteome</keyword>
<sequence length="235" mass="27953">MTETSSTNSETGDTDLLDRQYTTFSKRLKNYKEIEEKHQKDIQELHIDYELKLKKQTEIIQNLEENMHQIKQEKEELLEKLKEFQISTNTTTGFHEQVKTIEIEDKIFVERSLFDRISVGYASLLDDVKNLENACANLNVIIDDRDQEIEHLKLNLNNYKKQQNGDSDQIILFQDLLNKEVEKIVQIFNKRLLKTRTDFEHLYSKQVTYMKRKLDLLKDGQTLNYENFLAKTLEN</sequence>
<dbReference type="AlphaFoldDB" id="A0A813WND3"/>
<name>A0A813WND3_9BILA</name>
<organism evidence="2 4">
    <name type="scientific">Didymodactylos carnosus</name>
    <dbReference type="NCBI Taxonomy" id="1234261"/>
    <lineage>
        <taxon>Eukaryota</taxon>
        <taxon>Metazoa</taxon>
        <taxon>Spiralia</taxon>
        <taxon>Gnathifera</taxon>
        <taxon>Rotifera</taxon>
        <taxon>Eurotatoria</taxon>
        <taxon>Bdelloidea</taxon>
        <taxon>Philodinida</taxon>
        <taxon>Philodinidae</taxon>
        <taxon>Didymodactylos</taxon>
    </lineage>
</organism>
<dbReference type="Proteomes" id="UP000681722">
    <property type="component" value="Unassembled WGS sequence"/>
</dbReference>
<keyword evidence="1" id="KW-0175">Coiled coil</keyword>
<feature type="coiled-coil region" evidence="1">
    <location>
        <begin position="121"/>
        <end position="162"/>
    </location>
</feature>
<dbReference type="EMBL" id="CAJNOQ010000985">
    <property type="protein sequence ID" value="CAF0857477.1"/>
    <property type="molecule type" value="Genomic_DNA"/>
</dbReference>
<protein>
    <submittedName>
        <fullName evidence="2">Uncharacterized protein</fullName>
    </submittedName>
</protein>